<accession>A0ABP6WJH3</accession>
<dbReference type="Gene3D" id="3.40.50.1980">
    <property type="entry name" value="Nitrogenase molybdenum iron protein domain"/>
    <property type="match status" value="2"/>
</dbReference>
<dbReference type="RefSeq" id="WP_344960067.1">
    <property type="nucleotide sequence ID" value="NZ_BAABCX010000008.1"/>
</dbReference>
<gene>
    <name evidence="3" type="ORF">GCM10022394_34220</name>
</gene>
<dbReference type="InterPro" id="IPR002491">
    <property type="entry name" value="ABC_transptr_periplasmic_BD"/>
</dbReference>
<dbReference type="InterPro" id="IPR054828">
    <property type="entry name" value="Vit_B12_bind_prot"/>
</dbReference>
<organism evidence="3 4">
    <name type="scientific">Zobellella aerophila</name>
    <dbReference type="NCBI Taxonomy" id="870480"/>
    <lineage>
        <taxon>Bacteria</taxon>
        <taxon>Pseudomonadati</taxon>
        <taxon>Pseudomonadota</taxon>
        <taxon>Gammaproteobacteria</taxon>
        <taxon>Aeromonadales</taxon>
        <taxon>Aeromonadaceae</taxon>
        <taxon>Zobellella</taxon>
    </lineage>
</organism>
<evidence type="ECO:0000313" key="3">
    <source>
        <dbReference type="EMBL" id="GAA3551147.1"/>
    </source>
</evidence>
<dbReference type="SUPFAM" id="SSF53807">
    <property type="entry name" value="Helical backbone' metal receptor"/>
    <property type="match status" value="1"/>
</dbReference>
<dbReference type="EMBL" id="BAABCX010000008">
    <property type="protein sequence ID" value="GAA3551147.1"/>
    <property type="molecule type" value="Genomic_DNA"/>
</dbReference>
<dbReference type="PANTHER" id="PTHR30535">
    <property type="entry name" value="VITAMIN B12-BINDING PROTEIN"/>
    <property type="match status" value="1"/>
</dbReference>
<keyword evidence="1" id="KW-0732">Signal</keyword>
<dbReference type="InterPro" id="IPR050902">
    <property type="entry name" value="ABC_Transporter_SBP"/>
</dbReference>
<protein>
    <submittedName>
        <fullName evidence="3">Cobalamin-binding protein</fullName>
    </submittedName>
</protein>
<evidence type="ECO:0000313" key="4">
    <source>
        <dbReference type="Proteomes" id="UP001500795"/>
    </source>
</evidence>
<keyword evidence="4" id="KW-1185">Reference proteome</keyword>
<evidence type="ECO:0000256" key="1">
    <source>
        <dbReference type="ARBA" id="ARBA00022729"/>
    </source>
</evidence>
<name>A0ABP6WJH3_9GAMM</name>
<reference evidence="4" key="1">
    <citation type="journal article" date="2019" name="Int. J. Syst. Evol. Microbiol.">
        <title>The Global Catalogue of Microorganisms (GCM) 10K type strain sequencing project: providing services to taxonomists for standard genome sequencing and annotation.</title>
        <authorList>
            <consortium name="The Broad Institute Genomics Platform"/>
            <consortium name="The Broad Institute Genome Sequencing Center for Infectious Disease"/>
            <person name="Wu L."/>
            <person name="Ma J."/>
        </authorList>
    </citation>
    <scope>NUCLEOTIDE SEQUENCE [LARGE SCALE GENOMIC DNA]</scope>
    <source>
        <strain evidence="4">JCM 17110</strain>
    </source>
</reference>
<dbReference type="NCBIfam" id="NF038402">
    <property type="entry name" value="TroA_like"/>
    <property type="match status" value="1"/>
</dbReference>
<dbReference type="Proteomes" id="UP001500795">
    <property type="component" value="Unassembled WGS sequence"/>
</dbReference>
<feature type="domain" description="Fe/B12 periplasmic-binding" evidence="2">
    <location>
        <begin position="30"/>
        <end position="274"/>
    </location>
</feature>
<sequence length="281" mass="31223">MRLVKPGPVNRLLVALLLPVQPVAAEEARRIVSLTPHITEMLYAIGAGEQVVATDEASDYPAEARALPKVANYRSLNLEQILALRPDLVVAWQSAQALQVQPLEKLGIPVAFSEPKNLLSLADELEYLGELTGHREQAREVALDYRQQLAQLEAEYSHKMPVSVFYQLGSPPLMSVNASTWMGQAVKLCGGTNILADSPIPYPQVGTEFVLMQDPQVILGESTDQLLSLWQQWPELQAVRHGQLWPVDTVRLHRFTPRTPTGIRDLCEKLELARQHPVSPP</sequence>
<dbReference type="CDD" id="cd01144">
    <property type="entry name" value="BtuF"/>
    <property type="match status" value="1"/>
</dbReference>
<dbReference type="PANTHER" id="PTHR30535:SF34">
    <property type="entry name" value="MOLYBDATE-BINDING PROTEIN MOLA"/>
    <property type="match status" value="1"/>
</dbReference>
<evidence type="ECO:0000259" key="2">
    <source>
        <dbReference type="PROSITE" id="PS50983"/>
    </source>
</evidence>
<dbReference type="PROSITE" id="PS50983">
    <property type="entry name" value="FE_B12_PBP"/>
    <property type="match status" value="1"/>
</dbReference>
<dbReference type="Pfam" id="PF01497">
    <property type="entry name" value="Peripla_BP_2"/>
    <property type="match status" value="1"/>
</dbReference>
<proteinExistence type="predicted"/>
<comment type="caution">
    <text evidence="3">The sequence shown here is derived from an EMBL/GenBank/DDBJ whole genome shotgun (WGS) entry which is preliminary data.</text>
</comment>